<dbReference type="AlphaFoldDB" id="A0A7I9VKK2"/>
<evidence type="ECO:0000313" key="3">
    <source>
        <dbReference type="Proteomes" id="UP000503640"/>
    </source>
</evidence>
<feature type="chain" id="PRO_5029542877" description="Outer membrane protein beta-barrel domain-containing protein" evidence="1">
    <location>
        <begin position="33"/>
        <end position="214"/>
    </location>
</feature>
<dbReference type="SUPFAM" id="SSF56925">
    <property type="entry name" value="OMPA-like"/>
    <property type="match status" value="1"/>
</dbReference>
<comment type="caution">
    <text evidence="2">The sequence shown here is derived from an EMBL/GenBank/DDBJ whole genome shotgun (WGS) entry which is preliminary data.</text>
</comment>
<dbReference type="EMBL" id="BJTG01000003">
    <property type="protein sequence ID" value="GEJ56946.1"/>
    <property type="molecule type" value="Genomic_DNA"/>
</dbReference>
<evidence type="ECO:0000313" key="2">
    <source>
        <dbReference type="EMBL" id="GEJ56946.1"/>
    </source>
</evidence>
<protein>
    <recommendedName>
        <fullName evidence="4">Outer membrane protein beta-barrel domain-containing protein</fullName>
    </recommendedName>
</protein>
<accession>A0A7I9VKK2</accession>
<evidence type="ECO:0008006" key="4">
    <source>
        <dbReference type="Google" id="ProtNLM"/>
    </source>
</evidence>
<keyword evidence="1" id="KW-0732">Signal</keyword>
<dbReference type="InterPro" id="IPR011250">
    <property type="entry name" value="OMP/PagP_B-barrel"/>
</dbReference>
<keyword evidence="3" id="KW-1185">Reference proteome</keyword>
<sequence>MNTVKHSMFRSWFQAAVAVGLAASAVPSRALAGAPSNALELGVQVGYAQGFGPVGAGLPTLQGISTAGGALKLEAGWRIDPRWMVGAYAEGSLLGGGNVPGSDHATGLAAGLQGQLHVLPFEKYDPWVGVGFGWRGLWADRGNGTQSLQGLDLARVEVGVDYRLTDSFSVAPTVGVSLTQFLSEKPAGGSAFADTSDRKLNTFVFAGVGGRFDL</sequence>
<proteinExistence type="predicted"/>
<dbReference type="Proteomes" id="UP000503640">
    <property type="component" value="Unassembled WGS sequence"/>
</dbReference>
<gene>
    <name evidence="2" type="ORF">AMYX_16870</name>
</gene>
<reference evidence="3" key="1">
    <citation type="journal article" date="2020" name="Appl. Environ. Microbiol.">
        <title>Diazotrophic Anaeromyxobacter Isolates from Soils.</title>
        <authorList>
            <person name="Masuda Y."/>
            <person name="Yamanaka H."/>
            <person name="Xu Z.X."/>
            <person name="Shiratori Y."/>
            <person name="Aono T."/>
            <person name="Amachi S."/>
            <person name="Senoo K."/>
            <person name="Itoh H."/>
        </authorList>
    </citation>
    <scope>NUCLEOTIDE SEQUENCE [LARGE SCALE GENOMIC DNA]</scope>
    <source>
        <strain evidence="3">R267</strain>
    </source>
</reference>
<dbReference type="RefSeq" id="WP_176064407.1">
    <property type="nucleotide sequence ID" value="NZ_BJTG01000003.1"/>
</dbReference>
<organism evidence="2 3">
    <name type="scientific">Anaeromyxobacter diazotrophicus</name>
    <dbReference type="NCBI Taxonomy" id="2590199"/>
    <lineage>
        <taxon>Bacteria</taxon>
        <taxon>Pseudomonadati</taxon>
        <taxon>Myxococcota</taxon>
        <taxon>Myxococcia</taxon>
        <taxon>Myxococcales</taxon>
        <taxon>Cystobacterineae</taxon>
        <taxon>Anaeromyxobacteraceae</taxon>
        <taxon>Anaeromyxobacter</taxon>
    </lineage>
</organism>
<feature type="signal peptide" evidence="1">
    <location>
        <begin position="1"/>
        <end position="32"/>
    </location>
</feature>
<name>A0A7I9VKK2_9BACT</name>
<evidence type="ECO:0000256" key="1">
    <source>
        <dbReference type="SAM" id="SignalP"/>
    </source>
</evidence>
<dbReference type="Gene3D" id="2.40.160.20">
    <property type="match status" value="1"/>
</dbReference>